<comment type="caution">
    <text evidence="1">The sequence shown here is derived from an EMBL/GenBank/DDBJ whole genome shotgun (WGS) entry which is preliminary data.</text>
</comment>
<dbReference type="EMBL" id="CAJHJT010000034">
    <property type="protein sequence ID" value="CAD7003129.1"/>
    <property type="molecule type" value="Genomic_DNA"/>
</dbReference>
<proteinExistence type="predicted"/>
<evidence type="ECO:0000313" key="2">
    <source>
        <dbReference type="Proteomes" id="UP000606786"/>
    </source>
</evidence>
<evidence type="ECO:0000313" key="1">
    <source>
        <dbReference type="EMBL" id="CAD7003129.1"/>
    </source>
</evidence>
<reference evidence="1" key="1">
    <citation type="submission" date="2020-11" db="EMBL/GenBank/DDBJ databases">
        <authorList>
            <person name="Whitehead M."/>
        </authorList>
    </citation>
    <scope>NUCLEOTIDE SEQUENCE</scope>
    <source>
        <strain evidence="1">EGII</strain>
    </source>
</reference>
<dbReference type="InterPro" id="IPR007970">
    <property type="entry name" value="DUF733"/>
</dbReference>
<dbReference type="AlphaFoldDB" id="A0A811UVB2"/>
<dbReference type="Pfam" id="PF05306">
    <property type="entry name" value="DUF733"/>
    <property type="match status" value="2"/>
</dbReference>
<dbReference type="Proteomes" id="UP000606786">
    <property type="component" value="Unassembled WGS sequence"/>
</dbReference>
<sequence length="157" mass="18149">MSTLILHNSNSNNFNNNANNSCDKANTSVHYQLFMHKEELRRREADQVRIAKSKINLTQSHIKDNMERVTDSDAGQIRIAKSKINLTESLIKDNMENVTDCSMETLEIIHREMSFQKHLQSQLVRFVLLVKMGFLRSIGNGPTTTKKRVHPKEKQRV</sequence>
<gene>
    <name evidence="1" type="ORF">CCAP1982_LOCUS11591</name>
</gene>
<accession>A0A811UVB2</accession>
<keyword evidence="2" id="KW-1185">Reference proteome</keyword>
<dbReference type="OrthoDB" id="7935653at2759"/>
<name>A0A811UVB2_CERCA</name>
<organism evidence="1 2">
    <name type="scientific">Ceratitis capitata</name>
    <name type="common">Mediterranean fruit fly</name>
    <name type="synonym">Tephritis capitata</name>
    <dbReference type="NCBI Taxonomy" id="7213"/>
    <lineage>
        <taxon>Eukaryota</taxon>
        <taxon>Metazoa</taxon>
        <taxon>Ecdysozoa</taxon>
        <taxon>Arthropoda</taxon>
        <taxon>Hexapoda</taxon>
        <taxon>Insecta</taxon>
        <taxon>Pterygota</taxon>
        <taxon>Neoptera</taxon>
        <taxon>Endopterygota</taxon>
        <taxon>Diptera</taxon>
        <taxon>Brachycera</taxon>
        <taxon>Muscomorpha</taxon>
        <taxon>Tephritoidea</taxon>
        <taxon>Tephritidae</taxon>
        <taxon>Ceratitis</taxon>
        <taxon>Ceratitis</taxon>
    </lineage>
</organism>
<protein>
    <submittedName>
        <fullName evidence="1">(Mediterranean fruit fly) hypothetical protein</fullName>
    </submittedName>
</protein>